<protein>
    <recommendedName>
        <fullName evidence="3">SRPBCC family protein</fullName>
    </recommendedName>
</protein>
<reference evidence="1 2" key="1">
    <citation type="submission" date="2018-09" db="EMBL/GenBank/DDBJ databases">
        <title>YIM PH 21725 draft genome.</title>
        <authorList>
            <person name="Miao C."/>
        </authorList>
    </citation>
    <scope>NUCLEOTIDE SEQUENCE [LARGE SCALE GENOMIC DNA]</scope>
    <source>
        <strain evidence="2">YIM PH21725</strain>
    </source>
</reference>
<keyword evidence="2" id="KW-1185">Reference proteome</keyword>
<sequence length="173" mass="18827">MPGGPVSASSDFAVGRPVCVIREGELDLAAPPEVAWPLVLDIPAWQNYKKFEHVSGPVGGEGELLALLKDEPGSGKTPYVARTALLQPGKRIIWKFVRDAPEPGDAALGIVDFSIAPAPEGSRFRYTAFYECVTTDGDEHDWARQRATYHGNFSTLFDTIMPKLQQLVEDATA</sequence>
<dbReference type="EMBL" id="QZFV01000113">
    <property type="protein sequence ID" value="RJQ80827.1"/>
    <property type="molecule type" value="Genomic_DNA"/>
</dbReference>
<dbReference type="SUPFAM" id="SSF55961">
    <property type="entry name" value="Bet v1-like"/>
    <property type="match status" value="1"/>
</dbReference>
<dbReference type="AlphaFoldDB" id="A0A419HV98"/>
<dbReference type="Gene3D" id="3.30.530.20">
    <property type="match status" value="1"/>
</dbReference>
<gene>
    <name evidence="1" type="ORF">D5S19_24600</name>
</gene>
<organism evidence="1 2">
    <name type="scientific">Amycolatopsis panacis</name>
    <dbReference type="NCBI Taxonomy" id="2340917"/>
    <lineage>
        <taxon>Bacteria</taxon>
        <taxon>Bacillati</taxon>
        <taxon>Actinomycetota</taxon>
        <taxon>Actinomycetes</taxon>
        <taxon>Pseudonocardiales</taxon>
        <taxon>Pseudonocardiaceae</taxon>
        <taxon>Amycolatopsis</taxon>
    </lineage>
</organism>
<evidence type="ECO:0008006" key="3">
    <source>
        <dbReference type="Google" id="ProtNLM"/>
    </source>
</evidence>
<dbReference type="InterPro" id="IPR023393">
    <property type="entry name" value="START-like_dom_sf"/>
</dbReference>
<name>A0A419HV98_9PSEU</name>
<evidence type="ECO:0000313" key="2">
    <source>
        <dbReference type="Proteomes" id="UP000285112"/>
    </source>
</evidence>
<accession>A0A419HV98</accession>
<dbReference type="Proteomes" id="UP000285112">
    <property type="component" value="Unassembled WGS sequence"/>
</dbReference>
<comment type="caution">
    <text evidence="1">The sequence shown here is derived from an EMBL/GenBank/DDBJ whole genome shotgun (WGS) entry which is preliminary data.</text>
</comment>
<proteinExistence type="predicted"/>
<evidence type="ECO:0000313" key="1">
    <source>
        <dbReference type="EMBL" id="RJQ80827.1"/>
    </source>
</evidence>